<dbReference type="Proteomes" id="UP001642260">
    <property type="component" value="Unassembled WGS sequence"/>
</dbReference>
<accession>A0ABC8M928</accession>
<proteinExistence type="predicted"/>
<keyword evidence="2" id="KW-1185">Reference proteome</keyword>
<dbReference type="AlphaFoldDB" id="A0ABC8M928"/>
<protein>
    <submittedName>
        <fullName evidence="1">Uncharacterized protein</fullName>
    </submittedName>
</protein>
<evidence type="ECO:0000313" key="2">
    <source>
        <dbReference type="Proteomes" id="UP001642260"/>
    </source>
</evidence>
<sequence>MEASKSCVCKNPIKGSMYFPHASLKDVSNSTRNLLIQGLTKYLKDFHVESVSIRNTTTNVSLQSLKVTFLSFLWAKKTSHKGNWTLLFLIKATQLQSSYDTWKLLLQARQAFMKACNRLEEALRSIRIPTMTEGRLFLIRLHRTYQTVENVPNA</sequence>
<comment type="caution">
    <text evidence="1">The sequence shown here is derived from an EMBL/GenBank/DDBJ whole genome shotgun (WGS) entry which is preliminary data.</text>
</comment>
<organism evidence="1 2">
    <name type="scientific">Eruca vesicaria subsp. sativa</name>
    <name type="common">Garden rocket</name>
    <name type="synonym">Eruca sativa</name>
    <dbReference type="NCBI Taxonomy" id="29727"/>
    <lineage>
        <taxon>Eukaryota</taxon>
        <taxon>Viridiplantae</taxon>
        <taxon>Streptophyta</taxon>
        <taxon>Embryophyta</taxon>
        <taxon>Tracheophyta</taxon>
        <taxon>Spermatophyta</taxon>
        <taxon>Magnoliopsida</taxon>
        <taxon>eudicotyledons</taxon>
        <taxon>Gunneridae</taxon>
        <taxon>Pentapetalae</taxon>
        <taxon>rosids</taxon>
        <taxon>malvids</taxon>
        <taxon>Brassicales</taxon>
        <taxon>Brassicaceae</taxon>
        <taxon>Brassiceae</taxon>
        <taxon>Eruca</taxon>
    </lineage>
</organism>
<name>A0ABC8M928_ERUVS</name>
<evidence type="ECO:0000313" key="1">
    <source>
        <dbReference type="EMBL" id="CAH8392249.1"/>
    </source>
</evidence>
<reference evidence="1 2" key="1">
    <citation type="submission" date="2022-03" db="EMBL/GenBank/DDBJ databases">
        <authorList>
            <person name="Macdonald S."/>
            <person name="Ahmed S."/>
            <person name="Newling K."/>
        </authorList>
    </citation>
    <scope>NUCLEOTIDE SEQUENCE [LARGE SCALE GENOMIC DNA]</scope>
</reference>
<dbReference type="EMBL" id="CAKOAT010988487">
    <property type="protein sequence ID" value="CAH8392249.1"/>
    <property type="molecule type" value="Genomic_DNA"/>
</dbReference>
<gene>
    <name evidence="1" type="ORF">ERUC_LOCUS44732</name>
</gene>